<protein>
    <submittedName>
        <fullName evidence="2">Uncharacterized protein</fullName>
    </submittedName>
</protein>
<gene>
    <name evidence="2" type="ORF">ACFSM5_15290</name>
</gene>
<evidence type="ECO:0000313" key="3">
    <source>
        <dbReference type="Proteomes" id="UP001597295"/>
    </source>
</evidence>
<name>A0ABW5DUW7_9PROT</name>
<comment type="caution">
    <text evidence="2">The sequence shown here is derived from an EMBL/GenBank/DDBJ whole genome shotgun (WGS) entry which is preliminary data.</text>
</comment>
<keyword evidence="1" id="KW-0732">Signal</keyword>
<organism evidence="2 3">
    <name type="scientific">Lacibacterium aquatile</name>
    <dbReference type="NCBI Taxonomy" id="1168082"/>
    <lineage>
        <taxon>Bacteria</taxon>
        <taxon>Pseudomonadati</taxon>
        <taxon>Pseudomonadota</taxon>
        <taxon>Alphaproteobacteria</taxon>
        <taxon>Rhodospirillales</taxon>
        <taxon>Rhodospirillaceae</taxon>
    </lineage>
</organism>
<dbReference type="RefSeq" id="WP_379877337.1">
    <property type="nucleotide sequence ID" value="NZ_JBHUIP010000013.1"/>
</dbReference>
<dbReference type="EMBL" id="JBHUIP010000013">
    <property type="protein sequence ID" value="MFD2264266.1"/>
    <property type="molecule type" value="Genomic_DNA"/>
</dbReference>
<reference evidence="3" key="1">
    <citation type="journal article" date="2019" name="Int. J. Syst. Evol. Microbiol.">
        <title>The Global Catalogue of Microorganisms (GCM) 10K type strain sequencing project: providing services to taxonomists for standard genome sequencing and annotation.</title>
        <authorList>
            <consortium name="The Broad Institute Genomics Platform"/>
            <consortium name="The Broad Institute Genome Sequencing Center for Infectious Disease"/>
            <person name="Wu L."/>
            <person name="Ma J."/>
        </authorList>
    </citation>
    <scope>NUCLEOTIDE SEQUENCE [LARGE SCALE GENOMIC DNA]</scope>
    <source>
        <strain evidence="3">CGMCC 1.19062</strain>
    </source>
</reference>
<dbReference type="Proteomes" id="UP001597295">
    <property type="component" value="Unassembled WGS sequence"/>
</dbReference>
<accession>A0ABW5DUW7</accession>
<proteinExistence type="predicted"/>
<evidence type="ECO:0000313" key="2">
    <source>
        <dbReference type="EMBL" id="MFD2264266.1"/>
    </source>
</evidence>
<keyword evidence="3" id="KW-1185">Reference proteome</keyword>
<feature type="signal peptide" evidence="1">
    <location>
        <begin position="1"/>
        <end position="21"/>
    </location>
</feature>
<sequence length="97" mass="10170">MNILACSSVLLSLICMPVAAATDKPAKAPPKPAPSQSFADIGAAEKTCGKDKVVWFNPASGIFFESGNKFFGKTKTGGYSCRETATGSGYRSSKNRT</sequence>
<feature type="chain" id="PRO_5045064807" evidence="1">
    <location>
        <begin position="22"/>
        <end position="97"/>
    </location>
</feature>
<evidence type="ECO:0000256" key="1">
    <source>
        <dbReference type="SAM" id="SignalP"/>
    </source>
</evidence>